<gene>
    <name evidence="1" type="ORF">HK105_206483</name>
</gene>
<dbReference type="SUPFAM" id="SSF48403">
    <property type="entry name" value="Ankyrin repeat"/>
    <property type="match status" value="1"/>
</dbReference>
<dbReference type="InterPro" id="IPR052050">
    <property type="entry name" value="SecEffector_AnkRepeat"/>
</dbReference>
<evidence type="ECO:0008006" key="3">
    <source>
        <dbReference type="Google" id="ProtNLM"/>
    </source>
</evidence>
<dbReference type="Gene3D" id="1.25.40.20">
    <property type="entry name" value="Ankyrin repeat-containing domain"/>
    <property type="match status" value="1"/>
</dbReference>
<sequence length="421" mass="47436">MLERLPSELDAEIVKRAGPLTLLLLGRLPMPLERETLVLLWCKCLIANDFDSVRRLPSLPHEYSYLCTIFAQSESMAQKLSGMGYRTALIKQRLANNFQDLVKYIVRLIDICPPAGRLIYSFLRRMFPHWPMDKQQHSLIAIAAIVVGDTGPFNRLVDSADSVERQRILLEIGRPCLDVAYRLGHTRVVRLLLDHQPAQSLDVHNAVIANNIELLEIVATSVTAASFSSGVKTAVRYNYGEIAARSIELWRQHGAQDIDVARLLIREGKVEMLRAMDKPELLRSSGIRDSICYAASHGYLAVIKFVFETTGDVTWLNDALYGAFKGGFVDVAQWLIHGPAKNVSDDILWHAALNGVASTFIMLMQERPGVEPRVLMDAAVAYNNMELLRRMNALGYRCTPNAVLMFTPHCRYYPHPFEFGQ</sequence>
<evidence type="ECO:0000313" key="1">
    <source>
        <dbReference type="EMBL" id="KAL2914038.1"/>
    </source>
</evidence>
<dbReference type="EMBL" id="JADGIZ020000038">
    <property type="protein sequence ID" value="KAL2914038.1"/>
    <property type="molecule type" value="Genomic_DNA"/>
</dbReference>
<dbReference type="PANTHER" id="PTHR46586:SF3">
    <property type="entry name" value="ANKYRIN REPEAT-CONTAINING PROTEIN"/>
    <property type="match status" value="1"/>
</dbReference>
<dbReference type="InterPro" id="IPR036770">
    <property type="entry name" value="Ankyrin_rpt-contain_sf"/>
</dbReference>
<proteinExistence type="predicted"/>
<name>A0ABR4N3G9_9FUNG</name>
<comment type="caution">
    <text evidence="1">The sequence shown here is derived from an EMBL/GenBank/DDBJ whole genome shotgun (WGS) entry which is preliminary data.</text>
</comment>
<organism evidence="1 2">
    <name type="scientific">Polyrhizophydium stewartii</name>
    <dbReference type="NCBI Taxonomy" id="2732419"/>
    <lineage>
        <taxon>Eukaryota</taxon>
        <taxon>Fungi</taxon>
        <taxon>Fungi incertae sedis</taxon>
        <taxon>Chytridiomycota</taxon>
        <taxon>Chytridiomycota incertae sedis</taxon>
        <taxon>Chytridiomycetes</taxon>
        <taxon>Rhizophydiales</taxon>
        <taxon>Rhizophydiales incertae sedis</taxon>
        <taxon>Polyrhizophydium</taxon>
    </lineage>
</organism>
<reference evidence="1 2" key="1">
    <citation type="submission" date="2023-09" db="EMBL/GenBank/DDBJ databases">
        <title>Pangenome analysis of Batrachochytrium dendrobatidis and related Chytrids.</title>
        <authorList>
            <person name="Yacoub M.N."/>
            <person name="Stajich J.E."/>
            <person name="James T.Y."/>
        </authorList>
    </citation>
    <scope>NUCLEOTIDE SEQUENCE [LARGE SCALE GENOMIC DNA]</scope>
    <source>
        <strain evidence="1 2">JEL0888</strain>
    </source>
</reference>
<dbReference type="Proteomes" id="UP001527925">
    <property type="component" value="Unassembled WGS sequence"/>
</dbReference>
<protein>
    <recommendedName>
        <fullName evidence="3">Ankyrin repeat protein</fullName>
    </recommendedName>
</protein>
<dbReference type="PANTHER" id="PTHR46586">
    <property type="entry name" value="ANKYRIN REPEAT-CONTAINING PROTEIN"/>
    <property type="match status" value="1"/>
</dbReference>
<accession>A0ABR4N3G9</accession>
<evidence type="ECO:0000313" key="2">
    <source>
        <dbReference type="Proteomes" id="UP001527925"/>
    </source>
</evidence>
<keyword evidence="2" id="KW-1185">Reference proteome</keyword>